<reference evidence="1 2" key="2">
    <citation type="submission" date="2018-11" db="EMBL/GenBank/DDBJ databases">
        <authorList>
            <consortium name="Pathogen Informatics"/>
        </authorList>
    </citation>
    <scope>NUCLEOTIDE SEQUENCE [LARGE SCALE GENOMIC DNA]</scope>
</reference>
<sequence length="72" mass="7938">MRTCIVVALQALKRARMCGAHLAAFAASTHPGSSRRLERRTCIAFCESRCEELVGNHSRLAYKLMEGTSLSI</sequence>
<dbReference type="WBParaSite" id="TCNE_0000489301-mRNA-1">
    <property type="protein sequence ID" value="TCNE_0000489301-mRNA-1"/>
    <property type="gene ID" value="TCNE_0000489301"/>
</dbReference>
<keyword evidence="2" id="KW-1185">Reference proteome</keyword>
<reference evidence="3" key="1">
    <citation type="submission" date="2016-06" db="UniProtKB">
        <authorList>
            <consortium name="WormBaseParasite"/>
        </authorList>
    </citation>
    <scope>IDENTIFICATION</scope>
</reference>
<evidence type="ECO:0000313" key="1">
    <source>
        <dbReference type="EMBL" id="VDM33075.1"/>
    </source>
</evidence>
<gene>
    <name evidence="1" type="ORF">TCNE_LOCUS4891</name>
</gene>
<evidence type="ECO:0000313" key="2">
    <source>
        <dbReference type="Proteomes" id="UP000050794"/>
    </source>
</evidence>
<dbReference type="EMBL" id="UYWY01009693">
    <property type="protein sequence ID" value="VDM33075.1"/>
    <property type="molecule type" value="Genomic_DNA"/>
</dbReference>
<accession>A0A183U8S3</accession>
<evidence type="ECO:0000313" key="3">
    <source>
        <dbReference type="WBParaSite" id="TCNE_0000489301-mRNA-1"/>
    </source>
</evidence>
<organism evidence="2 3">
    <name type="scientific">Toxocara canis</name>
    <name type="common">Canine roundworm</name>
    <dbReference type="NCBI Taxonomy" id="6265"/>
    <lineage>
        <taxon>Eukaryota</taxon>
        <taxon>Metazoa</taxon>
        <taxon>Ecdysozoa</taxon>
        <taxon>Nematoda</taxon>
        <taxon>Chromadorea</taxon>
        <taxon>Rhabditida</taxon>
        <taxon>Spirurina</taxon>
        <taxon>Ascaridomorpha</taxon>
        <taxon>Ascaridoidea</taxon>
        <taxon>Toxocaridae</taxon>
        <taxon>Toxocara</taxon>
    </lineage>
</organism>
<name>A0A183U8S3_TOXCA</name>
<dbReference type="AlphaFoldDB" id="A0A183U8S3"/>
<proteinExistence type="predicted"/>
<protein>
    <submittedName>
        <fullName evidence="3">Secreted protein</fullName>
    </submittedName>
</protein>
<dbReference type="Proteomes" id="UP000050794">
    <property type="component" value="Unassembled WGS sequence"/>
</dbReference>